<evidence type="ECO:0000256" key="1">
    <source>
        <dbReference type="ARBA" id="ARBA00022833"/>
    </source>
</evidence>
<keyword evidence="5" id="KW-1185">Reference proteome</keyword>
<accession>A0A1H1CSM4</accession>
<dbReference type="InterPro" id="IPR003737">
    <property type="entry name" value="GlcNAc_PI_deacetylase-related"/>
</dbReference>
<dbReference type="GO" id="GO:0030246">
    <property type="term" value="F:carbohydrate binding"/>
    <property type="evidence" value="ECO:0007669"/>
    <property type="project" value="UniProtKB-KW"/>
</dbReference>
<dbReference type="SUPFAM" id="SSF102588">
    <property type="entry name" value="LmbE-like"/>
    <property type="match status" value="1"/>
</dbReference>
<proteinExistence type="predicted"/>
<dbReference type="PROSITE" id="PS50231">
    <property type="entry name" value="RICIN_B_LECTIN"/>
    <property type="match status" value="1"/>
</dbReference>
<dbReference type="InterPro" id="IPR024078">
    <property type="entry name" value="LmbE-like_dom_sf"/>
</dbReference>
<evidence type="ECO:0000313" key="5">
    <source>
        <dbReference type="Proteomes" id="UP000217103"/>
    </source>
</evidence>
<dbReference type="PANTHER" id="PTHR12993:SF11">
    <property type="entry name" value="N-ACETYLGLUCOSAMINYL-PHOSPHATIDYLINOSITOL DE-N-ACETYLASE"/>
    <property type="match status" value="1"/>
</dbReference>
<dbReference type="RefSeq" id="WP_131815470.1">
    <property type="nucleotide sequence ID" value="NZ_FNKK01000002.1"/>
</dbReference>
<evidence type="ECO:0000313" key="4">
    <source>
        <dbReference type="EMBL" id="SDQ67182.1"/>
    </source>
</evidence>
<protein>
    <submittedName>
        <fullName evidence="4">Ricin-type beta-trefoil lectin domain-containing protein</fullName>
    </submittedName>
</protein>
<evidence type="ECO:0000256" key="2">
    <source>
        <dbReference type="SAM" id="SignalP"/>
    </source>
</evidence>
<dbReference type="GO" id="GO:0016811">
    <property type="term" value="F:hydrolase activity, acting on carbon-nitrogen (but not peptide) bonds, in linear amides"/>
    <property type="evidence" value="ECO:0007669"/>
    <property type="project" value="TreeGrafter"/>
</dbReference>
<dbReference type="InterPro" id="IPR000772">
    <property type="entry name" value="Ricin_B_lectin"/>
</dbReference>
<name>A0A1H1CSM4_9ACTN</name>
<keyword evidence="4" id="KW-0430">Lectin</keyword>
<evidence type="ECO:0000259" key="3">
    <source>
        <dbReference type="Pfam" id="PF00652"/>
    </source>
</evidence>
<feature type="signal peptide" evidence="2">
    <location>
        <begin position="1"/>
        <end position="20"/>
    </location>
</feature>
<dbReference type="OrthoDB" id="6064917at2"/>
<dbReference type="Gene3D" id="2.80.10.50">
    <property type="match status" value="1"/>
</dbReference>
<dbReference type="AlphaFoldDB" id="A0A1H1CSM4"/>
<keyword evidence="2" id="KW-0732">Signal</keyword>
<dbReference type="SUPFAM" id="SSF50370">
    <property type="entry name" value="Ricin B-like lectins"/>
    <property type="match status" value="1"/>
</dbReference>
<dbReference type="InterPro" id="IPR035992">
    <property type="entry name" value="Ricin_B-like_lectins"/>
</dbReference>
<dbReference type="Proteomes" id="UP000217103">
    <property type="component" value="Unassembled WGS sequence"/>
</dbReference>
<dbReference type="Pfam" id="PF00652">
    <property type="entry name" value="Ricin_B_lectin"/>
    <property type="match status" value="1"/>
</dbReference>
<reference evidence="4 5" key="1">
    <citation type="submission" date="2016-10" db="EMBL/GenBank/DDBJ databases">
        <authorList>
            <person name="de Groot N.N."/>
        </authorList>
    </citation>
    <scope>NUCLEOTIDE SEQUENCE [LARGE SCALE GENOMIC DNA]</scope>
    <source>
        <strain evidence="4 5">DSM 43794</strain>
    </source>
</reference>
<dbReference type="EMBL" id="FNKK01000002">
    <property type="protein sequence ID" value="SDQ67182.1"/>
    <property type="molecule type" value="Genomic_DNA"/>
</dbReference>
<feature type="chain" id="PRO_5038639397" evidence="2">
    <location>
        <begin position="21"/>
        <end position="466"/>
    </location>
</feature>
<sequence>MKRLAVVGAALVFGSAPMLGGTGVAAPARAAQAAASNETVTANGTIHPIVPVAGAGCTGTTVVGVAHQDDDLLFVNPDLDRDLREGRCLRVIYLTAGDAGAGPSYYQSREYGVRQAYAYMAGTWNTWQVVPVTVHGRRLAVHRLWTMGAEPRVELVFLRLPDGYPKGGGTDTYGRQSLLKLFTGRIDRIHAVDGSASYTLKDLRRTLSALLVGYGADTVRTMDYHNTRLAYGLDTPMDHSDHAVTGRLFRAATLDARRTLPGLRLVSYQGYGIATRPANLTVKARARKEEALRHYAPHESGCSSIHCPPETGPLKGSFTTWAKRLYRRRDPEPAPGTLVSWIGSTKRPNTYDDTARCLTRDGKGRVRAAVCTGARSQRWVHTGGTLRGAAGRGKLAAGRCLVPRRTPRMGGCGDPARSWRITAHGQIRSGHRCLSQDDLLLPRPALRLRRCDHADPGQRWLTSSSG</sequence>
<dbReference type="Pfam" id="PF02585">
    <property type="entry name" value="PIG-L"/>
    <property type="match status" value="1"/>
</dbReference>
<dbReference type="PANTHER" id="PTHR12993">
    <property type="entry name" value="N-ACETYLGLUCOSAMINYL-PHOSPHATIDYLINOSITOL DE-N-ACETYLASE-RELATED"/>
    <property type="match status" value="1"/>
</dbReference>
<dbReference type="Gene3D" id="3.40.50.10320">
    <property type="entry name" value="LmbE-like"/>
    <property type="match status" value="1"/>
</dbReference>
<feature type="domain" description="Ricin B lectin" evidence="3">
    <location>
        <begin position="354"/>
        <end position="460"/>
    </location>
</feature>
<keyword evidence="1" id="KW-0862">Zinc</keyword>
<organism evidence="4 5">
    <name type="scientific">Thermostaphylospora chromogena</name>
    <dbReference type="NCBI Taxonomy" id="35622"/>
    <lineage>
        <taxon>Bacteria</taxon>
        <taxon>Bacillati</taxon>
        <taxon>Actinomycetota</taxon>
        <taxon>Actinomycetes</taxon>
        <taxon>Streptosporangiales</taxon>
        <taxon>Thermomonosporaceae</taxon>
        <taxon>Thermostaphylospora</taxon>
    </lineage>
</organism>
<gene>
    <name evidence="4" type="ORF">SAMN04489764_1624</name>
</gene>
<dbReference type="GO" id="GO:0016137">
    <property type="term" value="P:glycoside metabolic process"/>
    <property type="evidence" value="ECO:0007669"/>
    <property type="project" value="UniProtKB-ARBA"/>
</dbReference>